<evidence type="ECO:0000256" key="3">
    <source>
        <dbReference type="ARBA" id="ARBA00006206"/>
    </source>
</evidence>
<dbReference type="InterPro" id="IPR015443">
    <property type="entry name" value="Aldose_1-epimerase"/>
</dbReference>
<evidence type="ECO:0000256" key="5">
    <source>
        <dbReference type="ARBA" id="ARBA00022837"/>
    </source>
</evidence>
<evidence type="ECO:0000256" key="4">
    <source>
        <dbReference type="ARBA" id="ARBA00011245"/>
    </source>
</evidence>
<dbReference type="RefSeq" id="WP_281763972.1">
    <property type="nucleotide sequence ID" value="NZ_BRVO01000001.1"/>
</dbReference>
<evidence type="ECO:0000313" key="10">
    <source>
        <dbReference type="EMBL" id="GLB48324.1"/>
    </source>
</evidence>
<evidence type="ECO:0000256" key="6">
    <source>
        <dbReference type="ARBA" id="ARBA00023235"/>
    </source>
</evidence>
<name>A0ABQ5MG11_9FLAO</name>
<keyword evidence="9" id="KW-0732">Signal</keyword>
<dbReference type="InterPro" id="IPR014718">
    <property type="entry name" value="GH-type_carb-bd"/>
</dbReference>
<comment type="pathway">
    <text evidence="2 8">Carbohydrate metabolism; hexose metabolism.</text>
</comment>
<dbReference type="InterPro" id="IPR011013">
    <property type="entry name" value="Gal_mutarotase_sf_dom"/>
</dbReference>
<dbReference type="EMBL" id="BRVO01000001">
    <property type="protein sequence ID" value="GLB48324.1"/>
    <property type="molecule type" value="Genomic_DNA"/>
</dbReference>
<dbReference type="NCBIfam" id="NF008277">
    <property type="entry name" value="PRK11055.1"/>
    <property type="match status" value="1"/>
</dbReference>
<dbReference type="Gene3D" id="2.70.98.10">
    <property type="match status" value="1"/>
</dbReference>
<feature type="signal peptide" evidence="9">
    <location>
        <begin position="1"/>
        <end position="20"/>
    </location>
</feature>
<feature type="chain" id="PRO_5046182656" description="Aldose 1-epimerase" evidence="9">
    <location>
        <begin position="21"/>
        <end position="393"/>
    </location>
</feature>
<evidence type="ECO:0000313" key="11">
    <source>
        <dbReference type="Proteomes" id="UP001143543"/>
    </source>
</evidence>
<reference evidence="10" key="1">
    <citation type="submission" date="2022-07" db="EMBL/GenBank/DDBJ databases">
        <title>Taxonomy of Novel Oxalotrophic and Methylotrophic Bacteria.</title>
        <authorList>
            <person name="Sahin N."/>
            <person name="Tani A."/>
        </authorList>
    </citation>
    <scope>NUCLEOTIDE SEQUENCE</scope>
    <source>
        <strain evidence="10">Y10</strain>
    </source>
</reference>
<dbReference type="EC" id="5.1.3.3" evidence="8"/>
<dbReference type="Proteomes" id="UP001143543">
    <property type="component" value="Unassembled WGS sequence"/>
</dbReference>
<gene>
    <name evidence="10" type="primary">galM_1</name>
    <name evidence="10" type="ORF">Y10_06920</name>
</gene>
<dbReference type="PIRSF" id="PIRSF005096">
    <property type="entry name" value="GALM"/>
    <property type="match status" value="1"/>
</dbReference>
<evidence type="ECO:0000256" key="7">
    <source>
        <dbReference type="ARBA" id="ARBA00023277"/>
    </source>
</evidence>
<keyword evidence="5" id="KW-0106">Calcium</keyword>
<dbReference type="Pfam" id="PF01263">
    <property type="entry name" value="Aldose_epim"/>
    <property type="match status" value="1"/>
</dbReference>
<proteinExistence type="inferred from homology"/>
<dbReference type="PANTHER" id="PTHR10091">
    <property type="entry name" value="ALDOSE-1-EPIMERASE"/>
    <property type="match status" value="1"/>
</dbReference>
<evidence type="ECO:0000256" key="8">
    <source>
        <dbReference type="PIRNR" id="PIRNR005096"/>
    </source>
</evidence>
<keyword evidence="7 8" id="KW-0119">Carbohydrate metabolism</keyword>
<comment type="subunit">
    <text evidence="4">Monomer.</text>
</comment>
<comment type="caution">
    <text evidence="10">The sequence shown here is derived from an EMBL/GenBank/DDBJ whole genome shotgun (WGS) entry which is preliminary data.</text>
</comment>
<accession>A0ABQ5MG11</accession>
<protein>
    <recommendedName>
        <fullName evidence="8">Aldose 1-epimerase</fullName>
        <ecNumber evidence="8">5.1.3.3</ecNumber>
    </recommendedName>
</protein>
<sequence length="393" mass="43740">MKTLKLGAYLLLFSFLFLNVGCEKTTNKKEETSEVQDAPKKFPITKVDYGTTPEGEKIEKFTLKNANGMQMEVITFGGIITSLTAPDKDGKLEDIVLGYTTPDDYFNGNPYFFGAAIGRYGNRIAKGKFSLDGTEYQLATNDGPNHLHGGKKGFDKRIWTITPVKDAESPTLQLTYVSKDMEEGYPGTLTTTITYTLTDENALEISYEATTDKKTVVNLTQHSYFNLSGNFNTILDHELQLDADKMLPVDNTLIPTGELADVAGTPFDFTTAKEIGKDIDAADDQLKKGLGYDHCWVFNGNDKSFRKVGSLYHKASGRYMEVFTDQPAIQFYSGNFLDGTKKSKNGGMYEQRSGLCLETQHYPDSPNQPAFPSTVLNPGEKYFTKTTYKFSVK</sequence>
<keyword evidence="11" id="KW-1185">Reference proteome</keyword>
<evidence type="ECO:0000256" key="1">
    <source>
        <dbReference type="ARBA" id="ARBA00001913"/>
    </source>
</evidence>
<keyword evidence="6 8" id="KW-0413">Isomerase</keyword>
<dbReference type="PANTHER" id="PTHR10091:SF0">
    <property type="entry name" value="GALACTOSE MUTAROTASE"/>
    <property type="match status" value="1"/>
</dbReference>
<dbReference type="InterPro" id="IPR008183">
    <property type="entry name" value="Aldose_1/G6P_1-epimerase"/>
</dbReference>
<dbReference type="SUPFAM" id="SSF74650">
    <property type="entry name" value="Galactose mutarotase-like"/>
    <property type="match status" value="1"/>
</dbReference>
<comment type="cofactor">
    <cofactor evidence="1">
        <name>Ca(2+)</name>
        <dbReference type="ChEBI" id="CHEBI:29108"/>
    </cofactor>
</comment>
<comment type="catalytic activity">
    <reaction evidence="8">
        <text>alpha-D-glucose = beta-D-glucose</text>
        <dbReference type="Rhea" id="RHEA:10264"/>
        <dbReference type="ChEBI" id="CHEBI:15903"/>
        <dbReference type="ChEBI" id="CHEBI:17925"/>
        <dbReference type="EC" id="5.1.3.3"/>
    </reaction>
</comment>
<evidence type="ECO:0000256" key="9">
    <source>
        <dbReference type="SAM" id="SignalP"/>
    </source>
</evidence>
<evidence type="ECO:0000256" key="2">
    <source>
        <dbReference type="ARBA" id="ARBA00005028"/>
    </source>
</evidence>
<organism evidence="10 11">
    <name type="scientific">Neptunitalea lumnitzerae</name>
    <dbReference type="NCBI Taxonomy" id="2965509"/>
    <lineage>
        <taxon>Bacteria</taxon>
        <taxon>Pseudomonadati</taxon>
        <taxon>Bacteroidota</taxon>
        <taxon>Flavobacteriia</taxon>
        <taxon>Flavobacteriales</taxon>
        <taxon>Flavobacteriaceae</taxon>
        <taxon>Neptunitalea</taxon>
    </lineage>
</organism>
<comment type="similarity">
    <text evidence="3 8">Belongs to the aldose epimerase family.</text>
</comment>
<dbReference type="CDD" id="cd09019">
    <property type="entry name" value="galactose_mutarotase_like"/>
    <property type="match status" value="1"/>
</dbReference>
<dbReference type="InterPro" id="IPR047215">
    <property type="entry name" value="Galactose_mutarotase-like"/>
</dbReference>